<comment type="cofactor">
    <cofactor evidence="7">
        <name>Zn(2+)</name>
        <dbReference type="ChEBI" id="CHEBI:29105"/>
    </cofactor>
    <text evidence="7">Binds 1 zinc ion per subunit.</text>
</comment>
<evidence type="ECO:0000256" key="1">
    <source>
        <dbReference type="ARBA" id="ARBA00007957"/>
    </source>
</evidence>
<dbReference type="Gene3D" id="3.30.1490.190">
    <property type="match status" value="1"/>
</dbReference>
<comment type="caution">
    <text evidence="8">The sequence shown here is derived from an EMBL/GenBank/DDBJ whole genome shotgun (WGS) entry which is preliminary data.</text>
</comment>
<comment type="similarity">
    <text evidence="1">Belongs to the Fur family.</text>
</comment>
<accession>A0A4R6E229</accession>
<dbReference type="InterPro" id="IPR036388">
    <property type="entry name" value="WH-like_DNA-bd_sf"/>
</dbReference>
<gene>
    <name evidence="8" type="ORF">C7389_10758</name>
</gene>
<dbReference type="GO" id="GO:0005829">
    <property type="term" value="C:cytosol"/>
    <property type="evidence" value="ECO:0007669"/>
    <property type="project" value="TreeGrafter"/>
</dbReference>
<keyword evidence="6" id="KW-0804">Transcription</keyword>
<dbReference type="RefSeq" id="WP_133590796.1">
    <property type="nucleotide sequence ID" value="NZ_SNVV01000007.1"/>
</dbReference>
<dbReference type="GO" id="GO:0003700">
    <property type="term" value="F:DNA-binding transcription factor activity"/>
    <property type="evidence" value="ECO:0007669"/>
    <property type="project" value="InterPro"/>
</dbReference>
<dbReference type="GO" id="GO:0000976">
    <property type="term" value="F:transcription cis-regulatory region binding"/>
    <property type="evidence" value="ECO:0007669"/>
    <property type="project" value="TreeGrafter"/>
</dbReference>
<evidence type="ECO:0000256" key="3">
    <source>
        <dbReference type="ARBA" id="ARBA00022833"/>
    </source>
</evidence>
<evidence type="ECO:0000256" key="6">
    <source>
        <dbReference type="ARBA" id="ARBA00023163"/>
    </source>
</evidence>
<organism evidence="8 9">
    <name type="scientific">Azoarcus indigens</name>
    <dbReference type="NCBI Taxonomy" id="29545"/>
    <lineage>
        <taxon>Bacteria</taxon>
        <taxon>Pseudomonadati</taxon>
        <taxon>Pseudomonadota</taxon>
        <taxon>Betaproteobacteria</taxon>
        <taxon>Rhodocyclales</taxon>
        <taxon>Zoogloeaceae</taxon>
        <taxon>Azoarcus</taxon>
    </lineage>
</organism>
<keyword evidence="9" id="KW-1185">Reference proteome</keyword>
<dbReference type="SUPFAM" id="SSF46785">
    <property type="entry name" value="Winged helix' DNA-binding domain"/>
    <property type="match status" value="1"/>
</dbReference>
<name>A0A4R6E229_9RHOO</name>
<keyword evidence="7" id="KW-0479">Metal-binding</keyword>
<dbReference type="OrthoDB" id="9801127at2"/>
<dbReference type="GO" id="GO:0045892">
    <property type="term" value="P:negative regulation of DNA-templated transcription"/>
    <property type="evidence" value="ECO:0007669"/>
    <property type="project" value="TreeGrafter"/>
</dbReference>
<dbReference type="GO" id="GO:0008270">
    <property type="term" value="F:zinc ion binding"/>
    <property type="evidence" value="ECO:0007669"/>
    <property type="project" value="TreeGrafter"/>
</dbReference>
<dbReference type="Proteomes" id="UP000295129">
    <property type="component" value="Unassembled WGS sequence"/>
</dbReference>
<feature type="binding site" evidence="7">
    <location>
        <position position="85"/>
    </location>
    <ligand>
        <name>Zn(2+)</name>
        <dbReference type="ChEBI" id="CHEBI:29105"/>
    </ligand>
</feature>
<evidence type="ECO:0000256" key="5">
    <source>
        <dbReference type="ARBA" id="ARBA00023125"/>
    </source>
</evidence>
<feature type="binding site" evidence="7">
    <location>
        <position position="122"/>
    </location>
    <ligand>
        <name>Zn(2+)</name>
        <dbReference type="ChEBI" id="CHEBI:29105"/>
    </ligand>
</feature>
<evidence type="ECO:0000256" key="2">
    <source>
        <dbReference type="ARBA" id="ARBA00022491"/>
    </source>
</evidence>
<dbReference type="AlphaFoldDB" id="A0A4R6E229"/>
<dbReference type="InterPro" id="IPR036390">
    <property type="entry name" value="WH_DNA-bd_sf"/>
</dbReference>
<keyword evidence="5" id="KW-0238">DNA-binding</keyword>
<dbReference type="PANTHER" id="PTHR33202">
    <property type="entry name" value="ZINC UPTAKE REGULATION PROTEIN"/>
    <property type="match status" value="1"/>
</dbReference>
<dbReference type="InterPro" id="IPR002481">
    <property type="entry name" value="FUR"/>
</dbReference>
<dbReference type="EMBL" id="SNVV01000007">
    <property type="protein sequence ID" value="TDN51324.1"/>
    <property type="molecule type" value="Genomic_DNA"/>
</dbReference>
<dbReference type="InterPro" id="IPR043135">
    <property type="entry name" value="Fur_C"/>
</dbReference>
<protein>
    <submittedName>
        <fullName evidence="8">Fur family zinc uptake transcriptional regulator</fullName>
    </submittedName>
</protein>
<evidence type="ECO:0000313" key="8">
    <source>
        <dbReference type="EMBL" id="TDN51324.1"/>
    </source>
</evidence>
<evidence type="ECO:0000256" key="7">
    <source>
        <dbReference type="PIRSR" id="PIRSR602481-1"/>
    </source>
</evidence>
<reference evidence="8 9" key="1">
    <citation type="submission" date="2019-03" db="EMBL/GenBank/DDBJ databases">
        <title>Genomic Encyclopedia of Type Strains, Phase IV (KMG-IV): sequencing the most valuable type-strain genomes for metagenomic binning, comparative biology and taxonomic classification.</title>
        <authorList>
            <person name="Goeker M."/>
        </authorList>
    </citation>
    <scope>NUCLEOTIDE SEQUENCE [LARGE SCALE GENOMIC DNA]</scope>
    <source>
        <strain evidence="8 9">DSM 12121</strain>
    </source>
</reference>
<evidence type="ECO:0000256" key="4">
    <source>
        <dbReference type="ARBA" id="ARBA00023015"/>
    </source>
</evidence>
<proteinExistence type="inferred from homology"/>
<dbReference type="Pfam" id="PF01475">
    <property type="entry name" value="FUR"/>
    <property type="match status" value="1"/>
</dbReference>
<evidence type="ECO:0000313" key="9">
    <source>
        <dbReference type="Proteomes" id="UP000295129"/>
    </source>
</evidence>
<keyword evidence="2" id="KW-0678">Repressor</keyword>
<sequence length="130" mass="14037">MNLTDKQRQVLSLLEGGSSPLSAYELLDRLRGSGFSAPTQVYRVLEKLTANGLVHRVASLNAYVRCAHPEELGHGLTAFAICDDCGQIDEFVDPELVHGLSHWAGQAAFAMREASIEVRGRCANCSAHAA</sequence>
<dbReference type="PANTHER" id="PTHR33202:SF6">
    <property type="entry name" value="ZINC UPTAKE REGULATION PROTEIN"/>
    <property type="match status" value="1"/>
</dbReference>
<dbReference type="Gene3D" id="1.10.10.10">
    <property type="entry name" value="Winged helix-like DNA-binding domain superfamily/Winged helix DNA-binding domain"/>
    <property type="match status" value="1"/>
</dbReference>
<feature type="binding site" evidence="7">
    <location>
        <position position="125"/>
    </location>
    <ligand>
        <name>Zn(2+)</name>
        <dbReference type="ChEBI" id="CHEBI:29105"/>
    </ligand>
</feature>
<dbReference type="GO" id="GO:1900376">
    <property type="term" value="P:regulation of secondary metabolite biosynthetic process"/>
    <property type="evidence" value="ECO:0007669"/>
    <property type="project" value="TreeGrafter"/>
</dbReference>
<keyword evidence="4" id="KW-0805">Transcription regulation</keyword>
<keyword evidence="3 7" id="KW-0862">Zinc</keyword>
<feature type="binding site" evidence="7">
    <location>
        <position position="82"/>
    </location>
    <ligand>
        <name>Zn(2+)</name>
        <dbReference type="ChEBI" id="CHEBI:29105"/>
    </ligand>
</feature>